<keyword evidence="1" id="KW-0812">Transmembrane</keyword>
<keyword evidence="1" id="KW-1133">Transmembrane helix</keyword>
<dbReference type="AlphaFoldDB" id="A0A6C0F8Q6"/>
<evidence type="ECO:0000256" key="1">
    <source>
        <dbReference type="SAM" id="Phobius"/>
    </source>
</evidence>
<proteinExistence type="predicted"/>
<evidence type="ECO:0000313" key="2">
    <source>
        <dbReference type="EMBL" id="QHT35545.1"/>
    </source>
</evidence>
<sequence>MGCPYANALGEPGKGIHAARIFGFAWNDTWMTVVAALLTSFLFNIVWWKSLIAWFVTGEVLHYLFGVNSTFIKLLGLDNQCVA</sequence>
<protein>
    <submittedName>
        <fullName evidence="2">Uncharacterized protein</fullName>
    </submittedName>
</protein>
<reference evidence="2" key="1">
    <citation type="journal article" date="2020" name="Nature">
        <title>Giant virus diversity and host interactions through global metagenomics.</title>
        <authorList>
            <person name="Schulz F."/>
            <person name="Roux S."/>
            <person name="Paez-Espino D."/>
            <person name="Jungbluth S."/>
            <person name="Walsh D.A."/>
            <person name="Denef V.J."/>
            <person name="McMahon K.D."/>
            <person name="Konstantinidis K.T."/>
            <person name="Eloe-Fadrosh E.A."/>
            <person name="Kyrpides N.C."/>
            <person name="Woyke T."/>
        </authorList>
    </citation>
    <scope>NUCLEOTIDE SEQUENCE</scope>
    <source>
        <strain evidence="2">GVMAG-M-3300009180-45</strain>
    </source>
</reference>
<dbReference type="EMBL" id="MN739022">
    <property type="protein sequence ID" value="QHT35545.1"/>
    <property type="molecule type" value="Genomic_DNA"/>
</dbReference>
<keyword evidence="1" id="KW-0472">Membrane</keyword>
<name>A0A6C0F8Q6_9ZZZZ</name>
<organism evidence="2">
    <name type="scientific">viral metagenome</name>
    <dbReference type="NCBI Taxonomy" id="1070528"/>
    <lineage>
        <taxon>unclassified sequences</taxon>
        <taxon>metagenomes</taxon>
        <taxon>organismal metagenomes</taxon>
    </lineage>
</organism>
<accession>A0A6C0F8Q6</accession>
<feature type="transmembrane region" description="Helical" evidence="1">
    <location>
        <begin position="30"/>
        <end position="48"/>
    </location>
</feature>